<dbReference type="HAMAP" id="MF_00376">
    <property type="entry name" value="Dephospho_CoA_kinase"/>
    <property type="match status" value="1"/>
</dbReference>
<evidence type="ECO:0000256" key="5">
    <source>
        <dbReference type="ARBA" id="ARBA00022777"/>
    </source>
</evidence>
<dbReference type="NCBIfam" id="TIGR00152">
    <property type="entry name" value="dephospho-CoA kinase"/>
    <property type="match status" value="1"/>
</dbReference>
<dbReference type="SUPFAM" id="SSF52540">
    <property type="entry name" value="P-loop containing nucleoside triphosphate hydrolases"/>
    <property type="match status" value="1"/>
</dbReference>
<evidence type="ECO:0000313" key="8">
    <source>
        <dbReference type="EMBL" id="RKO92024.1"/>
    </source>
</evidence>
<evidence type="ECO:0000256" key="4">
    <source>
        <dbReference type="ARBA" id="ARBA00022741"/>
    </source>
</evidence>
<comment type="similarity">
    <text evidence="1">Belongs to the CoaE family.</text>
</comment>
<dbReference type="PANTHER" id="PTHR10695:SF46">
    <property type="entry name" value="BIFUNCTIONAL COENZYME A SYNTHASE-RELATED"/>
    <property type="match status" value="1"/>
</dbReference>
<dbReference type="OrthoDB" id="247245at2759"/>
<proteinExistence type="inferred from homology"/>
<dbReference type="GO" id="GO:0015937">
    <property type="term" value="P:coenzyme A biosynthetic process"/>
    <property type="evidence" value="ECO:0007669"/>
    <property type="project" value="UniProtKB-KW"/>
</dbReference>
<dbReference type="InterPro" id="IPR001977">
    <property type="entry name" value="Depp_CoAkinase"/>
</dbReference>
<reference evidence="9" key="1">
    <citation type="journal article" date="2018" name="Nat. Microbiol.">
        <title>Leveraging single-cell genomics to expand the fungal tree of life.</title>
        <authorList>
            <person name="Ahrendt S.R."/>
            <person name="Quandt C.A."/>
            <person name="Ciobanu D."/>
            <person name="Clum A."/>
            <person name="Salamov A."/>
            <person name="Andreopoulos B."/>
            <person name="Cheng J.F."/>
            <person name="Woyke T."/>
            <person name="Pelin A."/>
            <person name="Henrissat B."/>
            <person name="Reynolds N.K."/>
            <person name="Benny G.L."/>
            <person name="Smith M.E."/>
            <person name="James T.Y."/>
            <person name="Grigoriev I.V."/>
        </authorList>
    </citation>
    <scope>NUCLEOTIDE SEQUENCE [LARGE SCALE GENOMIC DNA]</scope>
</reference>
<keyword evidence="2" id="KW-0963">Cytoplasm</keyword>
<accession>A0A4P9WH23</accession>
<dbReference type="GO" id="GO:0004140">
    <property type="term" value="F:dephospho-CoA kinase activity"/>
    <property type="evidence" value="ECO:0007669"/>
    <property type="project" value="InterPro"/>
</dbReference>
<evidence type="ECO:0000256" key="7">
    <source>
        <dbReference type="ARBA" id="ARBA00022993"/>
    </source>
</evidence>
<keyword evidence="3" id="KW-0808">Transferase</keyword>
<keyword evidence="9" id="KW-1185">Reference proteome</keyword>
<evidence type="ECO:0000313" key="9">
    <source>
        <dbReference type="Proteomes" id="UP000269721"/>
    </source>
</evidence>
<gene>
    <name evidence="8" type="ORF">BDK51DRAFT_13866</name>
</gene>
<keyword evidence="5 8" id="KW-0418">Kinase</keyword>
<dbReference type="GO" id="GO:0005524">
    <property type="term" value="F:ATP binding"/>
    <property type="evidence" value="ECO:0007669"/>
    <property type="project" value="UniProtKB-KW"/>
</dbReference>
<dbReference type="PROSITE" id="PS51219">
    <property type="entry name" value="DPCK"/>
    <property type="match status" value="1"/>
</dbReference>
<protein>
    <submittedName>
        <fullName evidence="8">Dephospho-CoA kinase</fullName>
    </submittedName>
</protein>
<evidence type="ECO:0000256" key="1">
    <source>
        <dbReference type="ARBA" id="ARBA00009018"/>
    </source>
</evidence>
<dbReference type="EMBL" id="KZ994804">
    <property type="protein sequence ID" value="RKO92024.1"/>
    <property type="molecule type" value="Genomic_DNA"/>
</dbReference>
<evidence type="ECO:0000256" key="2">
    <source>
        <dbReference type="ARBA" id="ARBA00022490"/>
    </source>
</evidence>
<evidence type="ECO:0000256" key="3">
    <source>
        <dbReference type="ARBA" id="ARBA00022679"/>
    </source>
</evidence>
<sequence length="194" mass="21583">MLLIGLTGGISTGKSTVSSHLKKHLPELAIVDADLIARQVVEPSTPALARLRSTFGPEILNPDGSLNRARLGEIVFADSHARRRLNAITHPEIREEMLRRVLGCFLTRERVCVLDTPLLIESGLTKFVHLVVVVFCPEDVQKQRLILRDGFTPDQAQARIDSQMPIAKKRDLANEVIDNSGDLNETHRQVDDLL</sequence>
<dbReference type="FunFam" id="3.40.50.300:FF:000991">
    <property type="entry name" value="Dephospho-CoA kinase"/>
    <property type="match status" value="1"/>
</dbReference>
<evidence type="ECO:0000256" key="6">
    <source>
        <dbReference type="ARBA" id="ARBA00022840"/>
    </source>
</evidence>
<dbReference type="Pfam" id="PF01121">
    <property type="entry name" value="CoaE"/>
    <property type="match status" value="1"/>
</dbReference>
<keyword evidence="4" id="KW-0547">Nucleotide-binding</keyword>
<dbReference type="PANTHER" id="PTHR10695">
    <property type="entry name" value="DEPHOSPHO-COA KINASE-RELATED"/>
    <property type="match status" value="1"/>
</dbReference>
<keyword evidence="6" id="KW-0067">ATP-binding</keyword>
<dbReference type="CDD" id="cd02022">
    <property type="entry name" value="DPCK"/>
    <property type="match status" value="1"/>
</dbReference>
<feature type="non-terminal residue" evidence="8">
    <location>
        <position position="194"/>
    </location>
</feature>
<name>A0A4P9WH23_9FUNG</name>
<dbReference type="InterPro" id="IPR027417">
    <property type="entry name" value="P-loop_NTPase"/>
</dbReference>
<keyword evidence="7" id="KW-0173">Coenzyme A biosynthesis</keyword>
<organism evidence="8 9">
    <name type="scientific">Blyttiomyces helicus</name>
    <dbReference type="NCBI Taxonomy" id="388810"/>
    <lineage>
        <taxon>Eukaryota</taxon>
        <taxon>Fungi</taxon>
        <taxon>Fungi incertae sedis</taxon>
        <taxon>Chytridiomycota</taxon>
        <taxon>Chytridiomycota incertae sedis</taxon>
        <taxon>Chytridiomycetes</taxon>
        <taxon>Chytridiomycetes incertae sedis</taxon>
        <taxon>Blyttiomyces</taxon>
    </lineage>
</organism>
<dbReference type="AlphaFoldDB" id="A0A4P9WH23"/>
<dbReference type="Proteomes" id="UP000269721">
    <property type="component" value="Unassembled WGS sequence"/>
</dbReference>
<dbReference type="Gene3D" id="3.40.50.300">
    <property type="entry name" value="P-loop containing nucleotide triphosphate hydrolases"/>
    <property type="match status" value="1"/>
</dbReference>